<feature type="region of interest" description="Disordered" evidence="1">
    <location>
        <begin position="161"/>
        <end position="180"/>
    </location>
</feature>
<dbReference type="VEuPathDB" id="FungiDB:FUN_011529"/>
<gene>
    <name evidence="2" type="ORF">RhiirC2_785805</name>
</gene>
<accession>A0A2N1MVM4</accession>
<name>A0A2N1MVM4_9GLOM</name>
<evidence type="ECO:0000313" key="3">
    <source>
        <dbReference type="Proteomes" id="UP000233469"/>
    </source>
</evidence>
<evidence type="ECO:0000256" key="1">
    <source>
        <dbReference type="SAM" id="MobiDB-lite"/>
    </source>
</evidence>
<protein>
    <submittedName>
        <fullName evidence="2">Uncharacterized protein</fullName>
    </submittedName>
</protein>
<dbReference type="Proteomes" id="UP000233469">
    <property type="component" value="Unassembled WGS sequence"/>
</dbReference>
<dbReference type="AlphaFoldDB" id="A0A2N1MVM4"/>
<reference evidence="2 3" key="2">
    <citation type="submission" date="2017-10" db="EMBL/GenBank/DDBJ databases">
        <title>Extensive intraspecific genome diversity in a model arbuscular mycorrhizal fungus.</title>
        <authorList>
            <person name="Chen E.C.H."/>
            <person name="Morin E."/>
            <person name="Baudet D."/>
            <person name="Noel J."/>
            <person name="Ndikumana S."/>
            <person name="Charron P."/>
            <person name="St-Onge C."/>
            <person name="Giorgi J."/>
            <person name="Grigoriev I.V."/>
            <person name="Roux C."/>
            <person name="Martin F.M."/>
            <person name="Corradi N."/>
        </authorList>
    </citation>
    <scope>NUCLEOTIDE SEQUENCE [LARGE SCALE GENOMIC DNA]</scope>
    <source>
        <strain evidence="2 3">C2</strain>
    </source>
</reference>
<dbReference type="VEuPathDB" id="FungiDB:RhiirFUN_025357"/>
<feature type="region of interest" description="Disordered" evidence="1">
    <location>
        <begin position="108"/>
        <end position="132"/>
    </location>
</feature>
<feature type="compositionally biased region" description="Basic and acidic residues" evidence="1">
    <location>
        <begin position="16"/>
        <end position="28"/>
    </location>
</feature>
<proteinExistence type="predicted"/>
<sequence>MNKRKYNFRSSTNKNTNERTAIREHDNEGQEQEVNEVPIKNKSSKKTKTLTNQHEVDEYEVFSQGTSMSLEIKIYYLIIIMGKIDRLEKTVSRNIASYGIVPISSPTLSSRPTTPRPTTPISEPILTTPITESRPTTPIMELRPLTPTTEQEVIEIDEEHNPSKKLSEMKHHESNDKYGSKLGKKIDKLEEILKKQSKQIRVLYELQKLTNNQTKWIQDQLRQQTENNNDVDLTPKVFTEGYIQVCRKFFPSNLWPSFDDFKSELEKWLNLHHPNYLKEVSERKWTNSFVGNHHTMIQHKMKDLRGTSAAAVRSAILKELGLQIPSSKKKNTPVDISEWKRSQKVKECYYKLYDEDENVIENIAKQAFPTLSHDNELLFNDIYVYTASVCDIVLNPNYPDIECARKPLERRFQKFKDSLLNNESIELDDSISILREEIPEMKKKVVVEKDNEEEPRSEEAYEQNFDELFDHSD</sequence>
<comment type="caution">
    <text evidence="2">The sequence shown here is derived from an EMBL/GenBank/DDBJ whole genome shotgun (WGS) entry which is preliminary data.</text>
</comment>
<reference evidence="2 3" key="1">
    <citation type="submission" date="2016-04" db="EMBL/GenBank/DDBJ databases">
        <title>Genome analyses suggest a sexual origin of heterokaryosis in a supposedly ancient asexual fungus.</title>
        <authorList>
            <person name="Ropars J."/>
            <person name="Sedzielewska K."/>
            <person name="Noel J."/>
            <person name="Charron P."/>
            <person name="Farinelli L."/>
            <person name="Marton T."/>
            <person name="Kruger M."/>
            <person name="Pelin A."/>
            <person name="Brachmann A."/>
            <person name="Corradi N."/>
        </authorList>
    </citation>
    <scope>NUCLEOTIDE SEQUENCE [LARGE SCALE GENOMIC DNA]</scope>
    <source>
        <strain evidence="2 3">C2</strain>
    </source>
</reference>
<feature type="region of interest" description="Disordered" evidence="1">
    <location>
        <begin position="1"/>
        <end position="45"/>
    </location>
</feature>
<evidence type="ECO:0000313" key="2">
    <source>
        <dbReference type="EMBL" id="PKK65669.1"/>
    </source>
</evidence>
<organism evidence="2 3">
    <name type="scientific">Rhizophagus irregularis</name>
    <dbReference type="NCBI Taxonomy" id="588596"/>
    <lineage>
        <taxon>Eukaryota</taxon>
        <taxon>Fungi</taxon>
        <taxon>Fungi incertae sedis</taxon>
        <taxon>Mucoromycota</taxon>
        <taxon>Glomeromycotina</taxon>
        <taxon>Glomeromycetes</taxon>
        <taxon>Glomerales</taxon>
        <taxon>Glomeraceae</taxon>
        <taxon>Rhizophagus</taxon>
    </lineage>
</organism>
<dbReference type="EMBL" id="LLXL01001218">
    <property type="protein sequence ID" value="PKK65669.1"/>
    <property type="molecule type" value="Genomic_DNA"/>
</dbReference>
<dbReference type="VEuPathDB" id="FungiDB:RhiirA1_458336"/>